<dbReference type="Proteomes" id="UP000694843">
    <property type="component" value="Unplaced"/>
</dbReference>
<proteinExistence type="predicted"/>
<organism evidence="1 2">
    <name type="scientific">Hyalella azteca</name>
    <name type="common">Amphipod</name>
    <dbReference type="NCBI Taxonomy" id="294128"/>
    <lineage>
        <taxon>Eukaryota</taxon>
        <taxon>Metazoa</taxon>
        <taxon>Ecdysozoa</taxon>
        <taxon>Arthropoda</taxon>
        <taxon>Crustacea</taxon>
        <taxon>Multicrustacea</taxon>
        <taxon>Malacostraca</taxon>
        <taxon>Eumalacostraca</taxon>
        <taxon>Peracarida</taxon>
        <taxon>Amphipoda</taxon>
        <taxon>Senticaudata</taxon>
        <taxon>Talitrida</taxon>
        <taxon>Talitroidea</taxon>
        <taxon>Hyalellidae</taxon>
        <taxon>Hyalella</taxon>
    </lineage>
</organism>
<evidence type="ECO:0000313" key="2">
    <source>
        <dbReference type="RefSeq" id="XP_018017204.1"/>
    </source>
</evidence>
<accession>A0A8B7NTW1</accession>
<dbReference type="RefSeq" id="XP_018017204.1">
    <property type="nucleotide sequence ID" value="XM_018161715.1"/>
</dbReference>
<dbReference type="KEGG" id="hazt:108673837"/>
<keyword evidence="1" id="KW-1185">Reference proteome</keyword>
<gene>
    <name evidence="2" type="primary">LOC108673837</name>
</gene>
<dbReference type="GeneID" id="108673837"/>
<dbReference type="AlphaFoldDB" id="A0A8B7NTW1"/>
<dbReference type="InterPro" id="IPR011024">
    <property type="entry name" value="G_crystallin-like"/>
</dbReference>
<dbReference type="SUPFAM" id="SSF49695">
    <property type="entry name" value="gamma-Crystallin-like"/>
    <property type="match status" value="1"/>
</dbReference>
<dbReference type="OrthoDB" id="6381640at2759"/>
<evidence type="ECO:0000313" key="1">
    <source>
        <dbReference type="Proteomes" id="UP000694843"/>
    </source>
</evidence>
<dbReference type="Gene3D" id="2.60.20.10">
    <property type="entry name" value="Crystallins"/>
    <property type="match status" value="1"/>
</dbReference>
<name>A0A8B7NTW1_HYAAZ</name>
<sequence>MASEDDFRYLTTYADLSSTGVSNQFTEYAPDLGEVLLLDNTIESVCATGFWTLYDAINYGANDTGDVCHFRAIKTCDDLSSSCRNVISSLRYSGSPYGINNDYYNLYEGINQRGMEFGGETDAPHLGDLDLEVSSLVVSGQSAWTFYTGQGYTGASVCVYTDTHLSSSGIHLDYIQINELTELSLPDNSIRSVKRGCLADRVVGAPPPWP</sequence>
<protein>
    <submittedName>
        <fullName evidence="2">Uncharacterized protein LOC108673837</fullName>
    </submittedName>
</protein>
<reference evidence="2" key="1">
    <citation type="submission" date="2025-08" db="UniProtKB">
        <authorList>
            <consortium name="RefSeq"/>
        </authorList>
    </citation>
    <scope>IDENTIFICATION</scope>
    <source>
        <tissue evidence="2">Whole organism</tissue>
    </source>
</reference>